<dbReference type="Proteomes" id="UP000252669">
    <property type="component" value="Unassembled WGS sequence"/>
</dbReference>
<dbReference type="PANTHER" id="PTHR30288">
    <property type="entry name" value="FLAGELLAR CAP/ASSEMBLY PROTEIN FLID"/>
    <property type="match status" value="1"/>
</dbReference>
<dbReference type="GO" id="GO:0007155">
    <property type="term" value="P:cell adhesion"/>
    <property type="evidence" value="ECO:0007669"/>
    <property type="project" value="InterPro"/>
</dbReference>
<evidence type="ECO:0000313" key="8">
    <source>
        <dbReference type="EMBL" id="RBQ30193.1"/>
    </source>
</evidence>
<evidence type="ECO:0000256" key="1">
    <source>
        <dbReference type="ARBA" id="ARBA00009764"/>
    </source>
</evidence>
<proteinExistence type="inferred from homology"/>
<dbReference type="GO" id="GO:0071973">
    <property type="term" value="P:bacterial-type flagellum-dependent cell motility"/>
    <property type="evidence" value="ECO:0007669"/>
    <property type="project" value="TreeGrafter"/>
</dbReference>
<keyword evidence="8" id="KW-0969">Cilium</keyword>
<evidence type="ECO:0000313" key="9">
    <source>
        <dbReference type="Proteomes" id="UP000252669"/>
    </source>
</evidence>
<dbReference type="GO" id="GO:0009424">
    <property type="term" value="C:bacterial-type flagellum hook"/>
    <property type="evidence" value="ECO:0007669"/>
    <property type="project" value="UniProtKB-UniRule"/>
</dbReference>
<evidence type="ECO:0000256" key="3">
    <source>
        <dbReference type="ARBA" id="ARBA00023054"/>
    </source>
</evidence>
<comment type="subcellular location">
    <subcellularLocation>
        <location evidence="5">Secreted</location>
    </subcellularLocation>
    <subcellularLocation>
        <location evidence="5">Bacterial flagellum</location>
    </subcellularLocation>
</comment>
<evidence type="ECO:0000256" key="4">
    <source>
        <dbReference type="ARBA" id="ARBA00023143"/>
    </source>
</evidence>
<comment type="similarity">
    <text evidence="1 5">Belongs to the FliD family.</text>
</comment>
<dbReference type="Pfam" id="PF02465">
    <property type="entry name" value="FliD_N"/>
    <property type="match status" value="1"/>
</dbReference>
<dbReference type="RefSeq" id="WP_113892392.1">
    <property type="nucleotide sequence ID" value="NZ_JANJGA010000002.1"/>
</dbReference>
<dbReference type="PANTHER" id="PTHR30288:SF0">
    <property type="entry name" value="FLAGELLAR HOOK-ASSOCIATED PROTEIN 2"/>
    <property type="match status" value="1"/>
</dbReference>
<dbReference type="AlphaFoldDB" id="A0A366MWG2"/>
<comment type="subunit">
    <text evidence="2 5">Homopentamer.</text>
</comment>
<accession>A0A366MWG2</accession>
<feature type="domain" description="Flagellar hook-associated protein 2 N-terminal" evidence="6">
    <location>
        <begin position="18"/>
        <end position="115"/>
    </location>
</feature>
<dbReference type="GO" id="GO:0005576">
    <property type="term" value="C:extracellular region"/>
    <property type="evidence" value="ECO:0007669"/>
    <property type="project" value="UniProtKB-SubCell"/>
</dbReference>
<evidence type="ECO:0000259" key="7">
    <source>
        <dbReference type="Pfam" id="PF07195"/>
    </source>
</evidence>
<keyword evidence="8" id="KW-0966">Cell projection</keyword>
<dbReference type="InterPro" id="IPR010809">
    <property type="entry name" value="FliD_C"/>
</dbReference>
<comment type="caution">
    <text evidence="8">The sequence shown here is derived from an EMBL/GenBank/DDBJ whole genome shotgun (WGS) entry which is preliminary data.</text>
</comment>
<sequence length="446" mass="48358">MANGILGLGSGQAASLNSDMLEKLKAVDRKATVEPLEKKLENFASEKEVISKISTKVDDLLNAVSLFSLNQSSGSNAFNQKSANVSGDGVVFDSDDLSALKVGSVRVKVEELANKDVWQTNQFDGTTTTKDSKVNQGALTINGTNIDTTDKSYSDLVKEINKIDGVQASIVEDSTGKFRISIKSMETGEANKIKFEGSDATALNHLGLNVEANNVLKAQDMKMKVDGVDYSNSSNTITVDGLKITATKTGGESTINIENDTTTLSKQMQDFANAYNDLRAEIENEIYSSESTVEDKGALRDMLSQIKNNLFGTGNSDKSLFSFGFSLDDKSGDLNFSSKDFEASIKNGTKDLEDLFAGVPEQKGIATLLDETISISGVKKGLIDYELNMLSREEAMKKDKELAETTLENKYTQMAQQFASYGVIINQMEASFSSLKMMIQQSVASK</sequence>
<dbReference type="InterPro" id="IPR003481">
    <property type="entry name" value="FliD_N"/>
</dbReference>
<keyword evidence="8" id="KW-0282">Flagellum</keyword>
<dbReference type="Pfam" id="PF07195">
    <property type="entry name" value="FliD_C"/>
    <property type="match status" value="1"/>
</dbReference>
<organism evidence="8 9">
    <name type="scientific">Aliarcobacter vitoriensis</name>
    <dbReference type="NCBI Taxonomy" id="2011099"/>
    <lineage>
        <taxon>Bacteria</taxon>
        <taxon>Pseudomonadati</taxon>
        <taxon>Campylobacterota</taxon>
        <taxon>Epsilonproteobacteria</taxon>
        <taxon>Campylobacterales</taxon>
        <taxon>Arcobacteraceae</taxon>
        <taxon>Aliarcobacter</taxon>
    </lineage>
</organism>
<dbReference type="InterPro" id="IPR040026">
    <property type="entry name" value="FliD"/>
</dbReference>
<dbReference type="OrthoDB" id="1530at2"/>
<feature type="domain" description="Flagellar hook-associated protein 2 C-terminal" evidence="7">
    <location>
        <begin position="218"/>
        <end position="429"/>
    </location>
</feature>
<comment type="function">
    <text evidence="5">Required for morphogenesis and for the elongation of the flagellar filament by facilitating polymerization of the flagellin monomers at the tip of growing filament. Forms a capping structure, which prevents flagellin subunits (transported through the central channel of the flagellum) from leaking out without polymerization at the distal end.</text>
</comment>
<protein>
    <recommendedName>
        <fullName evidence="5">Flagellar hook-associated protein 2</fullName>
        <shortName evidence="5">HAP2</shortName>
    </recommendedName>
    <alternativeName>
        <fullName evidence="5">Flagellar cap protein</fullName>
    </alternativeName>
</protein>
<dbReference type="GO" id="GO:0009421">
    <property type="term" value="C:bacterial-type flagellum filament cap"/>
    <property type="evidence" value="ECO:0007669"/>
    <property type="project" value="InterPro"/>
</dbReference>
<keyword evidence="5" id="KW-0964">Secreted</keyword>
<keyword evidence="9" id="KW-1185">Reference proteome</keyword>
<evidence type="ECO:0000256" key="2">
    <source>
        <dbReference type="ARBA" id="ARBA00011255"/>
    </source>
</evidence>
<reference evidence="8 9" key="1">
    <citation type="submission" date="2017-10" db="EMBL/GenBank/DDBJ databases">
        <title>Genomics of the genus Arcobacter.</title>
        <authorList>
            <person name="Perez-Cataluna A."/>
            <person name="Figueras M.J."/>
        </authorList>
    </citation>
    <scope>NUCLEOTIDE SEQUENCE [LARGE SCALE GENOMIC DNA]</scope>
    <source>
        <strain evidence="8 9">CECT 9230</strain>
    </source>
</reference>
<evidence type="ECO:0000256" key="5">
    <source>
        <dbReference type="RuleBase" id="RU362066"/>
    </source>
</evidence>
<dbReference type="EMBL" id="PDKB01000001">
    <property type="protein sequence ID" value="RBQ30193.1"/>
    <property type="molecule type" value="Genomic_DNA"/>
</dbReference>
<gene>
    <name evidence="8" type="ORF">CRU91_00695</name>
</gene>
<keyword evidence="4 5" id="KW-0975">Bacterial flagellum</keyword>
<name>A0A366MWG2_9BACT</name>
<evidence type="ECO:0000259" key="6">
    <source>
        <dbReference type="Pfam" id="PF02465"/>
    </source>
</evidence>
<keyword evidence="3" id="KW-0175">Coiled coil</keyword>